<evidence type="ECO:0000313" key="2">
    <source>
        <dbReference type="EMBL" id="CAG6626021.1"/>
    </source>
</evidence>
<protein>
    <submittedName>
        <fullName evidence="2">Uncharacterized protein</fullName>
    </submittedName>
</protein>
<reference evidence="2" key="1">
    <citation type="submission" date="2021-05" db="EMBL/GenBank/DDBJ databases">
        <authorList>
            <person name="Alioto T."/>
            <person name="Alioto T."/>
            <person name="Gomez Garrido J."/>
        </authorList>
    </citation>
    <scope>NUCLEOTIDE SEQUENCE</scope>
</reference>
<sequence>MATAATFTTLGALHDLPSNDATLDRLKELARSSLPDGWRDWTLINSIDLDFAVDPVTLNKVRFALPTDGVARAFDPSASGLKEHRFKEIKIRMLSWAFCRGLVFSPSNLSKQIRGSSTSHERMVAAISPLRSNILSREAADSLLSAGSAGTPSRRSSTASEAPPRHDSLEARLVSQESRLATQESRFEAQEARFVAQETRNQNLQNALDGILRALQSRTQMDQETTQALPPAPSLSPSYVSESDGDSEPGDWEAPSMLVESADEVFDTDMSFNLETSTKEMEPSIPLPSPDIEAKGMQCQRLNSKGWDKIPYAEAQKEIQAGGVFSRLKVNPEIEGRSSSEAQALSNMDATLGVITHGLLLQRKLLEEAMRDAFQKIPAAAPVLRESLAAKSASFRKTSDNLLQYVCGKRSDIFLKRRKALETLTRVNPKYLKDIPPAEGFLFDPKLLPDAMKNHKAFRHSVAPQKASRKYFPSATVVQPSPSVSRKRPSETRAPQPPKKRIINAPGGKFPKSSGFPQRRH</sequence>
<feature type="compositionally biased region" description="Polar residues" evidence="1">
    <location>
        <begin position="151"/>
        <end position="160"/>
    </location>
</feature>
<dbReference type="AlphaFoldDB" id="A0A8D8Q6K3"/>
<feature type="region of interest" description="Disordered" evidence="1">
    <location>
        <begin position="143"/>
        <end position="168"/>
    </location>
</feature>
<feature type="region of interest" description="Disordered" evidence="1">
    <location>
        <begin position="220"/>
        <end position="251"/>
    </location>
</feature>
<feature type="region of interest" description="Disordered" evidence="1">
    <location>
        <begin position="462"/>
        <end position="521"/>
    </location>
</feature>
<proteinExistence type="predicted"/>
<accession>A0A8D8Q6K3</accession>
<dbReference type="EMBL" id="HBUF01061452">
    <property type="protein sequence ID" value="CAG6626021.1"/>
    <property type="molecule type" value="Transcribed_RNA"/>
</dbReference>
<evidence type="ECO:0000256" key="1">
    <source>
        <dbReference type="SAM" id="MobiDB-lite"/>
    </source>
</evidence>
<organism evidence="2">
    <name type="scientific">Cacopsylla melanoneura</name>
    <dbReference type="NCBI Taxonomy" id="428564"/>
    <lineage>
        <taxon>Eukaryota</taxon>
        <taxon>Metazoa</taxon>
        <taxon>Ecdysozoa</taxon>
        <taxon>Arthropoda</taxon>
        <taxon>Hexapoda</taxon>
        <taxon>Insecta</taxon>
        <taxon>Pterygota</taxon>
        <taxon>Neoptera</taxon>
        <taxon>Paraneoptera</taxon>
        <taxon>Hemiptera</taxon>
        <taxon>Sternorrhyncha</taxon>
        <taxon>Psylloidea</taxon>
        <taxon>Psyllidae</taxon>
        <taxon>Psyllinae</taxon>
        <taxon>Cacopsylla</taxon>
    </lineage>
</organism>
<name>A0A8D8Q6K3_9HEMI</name>